<evidence type="ECO:0000256" key="2">
    <source>
        <dbReference type="PROSITE-ProRule" id="PRU00335"/>
    </source>
</evidence>
<dbReference type="Proteomes" id="UP001595629">
    <property type="component" value="Unassembled WGS sequence"/>
</dbReference>
<dbReference type="InterPro" id="IPR036271">
    <property type="entry name" value="Tet_transcr_reg_TetR-rel_C_sf"/>
</dbReference>
<dbReference type="Pfam" id="PF17932">
    <property type="entry name" value="TetR_C_24"/>
    <property type="match status" value="1"/>
</dbReference>
<keyword evidence="5" id="KW-1185">Reference proteome</keyword>
<dbReference type="InterPro" id="IPR041490">
    <property type="entry name" value="KstR2_TetR_C"/>
</dbReference>
<dbReference type="EMBL" id="JBHRXI010000002">
    <property type="protein sequence ID" value="MFC3612770.1"/>
    <property type="molecule type" value="Genomic_DNA"/>
</dbReference>
<reference evidence="5" key="1">
    <citation type="journal article" date="2019" name="Int. J. Syst. Evol. Microbiol.">
        <title>The Global Catalogue of Microorganisms (GCM) 10K type strain sequencing project: providing services to taxonomists for standard genome sequencing and annotation.</title>
        <authorList>
            <consortium name="The Broad Institute Genomics Platform"/>
            <consortium name="The Broad Institute Genome Sequencing Center for Infectious Disease"/>
            <person name="Wu L."/>
            <person name="Ma J."/>
        </authorList>
    </citation>
    <scope>NUCLEOTIDE SEQUENCE [LARGE SCALE GENOMIC DNA]</scope>
    <source>
        <strain evidence="5">KCTC 42911</strain>
    </source>
</reference>
<dbReference type="PRINTS" id="PR00455">
    <property type="entry name" value="HTHTETR"/>
</dbReference>
<evidence type="ECO:0000313" key="5">
    <source>
        <dbReference type="Proteomes" id="UP001595629"/>
    </source>
</evidence>
<comment type="caution">
    <text evidence="4">The sequence shown here is derived from an EMBL/GenBank/DDBJ whole genome shotgun (WGS) entry which is preliminary data.</text>
</comment>
<dbReference type="SUPFAM" id="SSF46689">
    <property type="entry name" value="Homeodomain-like"/>
    <property type="match status" value="1"/>
</dbReference>
<dbReference type="SUPFAM" id="SSF48498">
    <property type="entry name" value="Tetracyclin repressor-like, C-terminal domain"/>
    <property type="match status" value="1"/>
</dbReference>
<proteinExistence type="predicted"/>
<feature type="DNA-binding region" description="H-T-H motif" evidence="2">
    <location>
        <begin position="31"/>
        <end position="50"/>
    </location>
</feature>
<gene>
    <name evidence="4" type="ORF">ACFORG_03265</name>
</gene>
<dbReference type="PANTHER" id="PTHR30055:SF226">
    <property type="entry name" value="HTH-TYPE TRANSCRIPTIONAL REGULATOR PKSA"/>
    <property type="match status" value="1"/>
</dbReference>
<keyword evidence="1 2" id="KW-0238">DNA-binding</keyword>
<organism evidence="4 5">
    <name type="scientific">Lutimaribacter marinistellae</name>
    <dbReference type="NCBI Taxonomy" id="1820329"/>
    <lineage>
        <taxon>Bacteria</taxon>
        <taxon>Pseudomonadati</taxon>
        <taxon>Pseudomonadota</taxon>
        <taxon>Alphaproteobacteria</taxon>
        <taxon>Rhodobacterales</taxon>
        <taxon>Roseobacteraceae</taxon>
        <taxon>Lutimaribacter</taxon>
    </lineage>
</organism>
<dbReference type="InterPro" id="IPR050109">
    <property type="entry name" value="HTH-type_TetR-like_transc_reg"/>
</dbReference>
<feature type="domain" description="HTH tetR-type" evidence="3">
    <location>
        <begin position="8"/>
        <end position="68"/>
    </location>
</feature>
<evidence type="ECO:0000256" key="1">
    <source>
        <dbReference type="ARBA" id="ARBA00023125"/>
    </source>
</evidence>
<dbReference type="InterPro" id="IPR001647">
    <property type="entry name" value="HTH_TetR"/>
</dbReference>
<protein>
    <submittedName>
        <fullName evidence="4">TetR/AcrR family transcriptional regulator</fullName>
    </submittedName>
</protein>
<sequence length="196" mass="21970">MKTASRSNNRLEVLLSSAAELFSTFGYQATTTRDIAKKCGMLPGSIYYHYPNKEALLVAVYQEGVRQLTERVQSVLATSDDPWERLELMLATHIEMIVEPTAYASVIIRILPDNVPSVEAELTRLRDQYEVVLRDLVGALPLPLGCDRRLMRLFLIGAVNHVHVWYQPGGSSPSEIAKELLRYFRCPAQSNSEGSS</sequence>
<dbReference type="PANTHER" id="PTHR30055">
    <property type="entry name" value="HTH-TYPE TRANSCRIPTIONAL REGULATOR RUTR"/>
    <property type="match status" value="1"/>
</dbReference>
<dbReference type="PROSITE" id="PS50977">
    <property type="entry name" value="HTH_TETR_2"/>
    <property type="match status" value="1"/>
</dbReference>
<name>A0ABV7TD29_9RHOB</name>
<evidence type="ECO:0000259" key="3">
    <source>
        <dbReference type="PROSITE" id="PS50977"/>
    </source>
</evidence>
<dbReference type="InterPro" id="IPR009057">
    <property type="entry name" value="Homeodomain-like_sf"/>
</dbReference>
<dbReference type="Pfam" id="PF00440">
    <property type="entry name" value="TetR_N"/>
    <property type="match status" value="1"/>
</dbReference>
<accession>A0ABV7TD29</accession>
<evidence type="ECO:0000313" key="4">
    <source>
        <dbReference type="EMBL" id="MFC3612770.1"/>
    </source>
</evidence>
<dbReference type="RefSeq" id="WP_386733962.1">
    <property type="nucleotide sequence ID" value="NZ_JBHRXI010000002.1"/>
</dbReference>
<dbReference type="Gene3D" id="1.10.357.10">
    <property type="entry name" value="Tetracycline Repressor, domain 2"/>
    <property type="match status" value="1"/>
</dbReference>